<proteinExistence type="predicted"/>
<keyword evidence="2" id="KW-1185">Reference proteome</keyword>
<comment type="caution">
    <text evidence="1">The sequence shown here is derived from an EMBL/GenBank/DDBJ whole genome shotgun (WGS) entry which is preliminary data.</text>
</comment>
<dbReference type="Proteomes" id="UP001164250">
    <property type="component" value="Chromosome 7"/>
</dbReference>
<reference evidence="2" key="1">
    <citation type="journal article" date="2023" name="G3 (Bethesda)">
        <title>Genome assembly and association tests identify interacting loci associated with vigor, precocity, and sex in interspecific pistachio rootstocks.</title>
        <authorList>
            <person name="Palmer W."/>
            <person name="Jacygrad E."/>
            <person name="Sagayaradj S."/>
            <person name="Cavanaugh K."/>
            <person name="Han R."/>
            <person name="Bertier L."/>
            <person name="Beede B."/>
            <person name="Kafkas S."/>
            <person name="Golino D."/>
            <person name="Preece J."/>
            <person name="Michelmore R."/>
        </authorList>
    </citation>
    <scope>NUCLEOTIDE SEQUENCE [LARGE SCALE GENOMIC DNA]</scope>
</reference>
<dbReference type="EMBL" id="CM047903">
    <property type="protein sequence ID" value="KAJ0092268.1"/>
    <property type="molecule type" value="Genomic_DNA"/>
</dbReference>
<evidence type="ECO:0000313" key="2">
    <source>
        <dbReference type="Proteomes" id="UP001164250"/>
    </source>
</evidence>
<gene>
    <name evidence="1" type="ORF">Patl1_25118</name>
</gene>
<organism evidence="1 2">
    <name type="scientific">Pistacia atlantica</name>
    <dbReference type="NCBI Taxonomy" id="434234"/>
    <lineage>
        <taxon>Eukaryota</taxon>
        <taxon>Viridiplantae</taxon>
        <taxon>Streptophyta</taxon>
        <taxon>Embryophyta</taxon>
        <taxon>Tracheophyta</taxon>
        <taxon>Spermatophyta</taxon>
        <taxon>Magnoliopsida</taxon>
        <taxon>eudicotyledons</taxon>
        <taxon>Gunneridae</taxon>
        <taxon>Pentapetalae</taxon>
        <taxon>rosids</taxon>
        <taxon>malvids</taxon>
        <taxon>Sapindales</taxon>
        <taxon>Anacardiaceae</taxon>
        <taxon>Pistacia</taxon>
    </lineage>
</organism>
<name>A0ACC1B052_9ROSI</name>
<sequence length="319" mass="36597">MDSSSSRRSDYNNTNNEKRHRQKFVSRILSPAIRGQNCPICLNTISDCRAAVLTDCTHAYCLHCISKWSNLKRNCPLCNAPFDSWFYKINLSTRNFLQQRLPPLGKGKTVTSQSHSSSRGPPQRIIQRSRLELINGRQEARQLPWRRSFGRPGSVPEHVIAERKLQWRASVYNQRLQAVPLSSRNCIHQNVAVNKFVKERIVQRIEPWIQRELHAILGDQDPSVIVHVASSLFIASLEGKFNHPSRLLGVKRDFLAPLQPFLHDETAMFWHELSLLIEDEPSLMKQRCHLRSKLRVATWSKVLNIMAVSMGSGGISHRV</sequence>
<accession>A0ACC1B052</accession>
<evidence type="ECO:0000313" key="1">
    <source>
        <dbReference type="EMBL" id="KAJ0092268.1"/>
    </source>
</evidence>
<protein>
    <submittedName>
        <fullName evidence="1">Uncharacterized protein</fullName>
    </submittedName>
</protein>